<name>A0A9P0PJG5_ACAOB</name>
<dbReference type="Proteomes" id="UP001152888">
    <property type="component" value="Unassembled WGS sequence"/>
</dbReference>
<proteinExistence type="predicted"/>
<evidence type="ECO:0000313" key="2">
    <source>
        <dbReference type="EMBL" id="CAH1986236.1"/>
    </source>
</evidence>
<dbReference type="AlphaFoldDB" id="A0A9P0PJG5"/>
<organism evidence="2 3">
    <name type="scientific">Acanthoscelides obtectus</name>
    <name type="common">Bean weevil</name>
    <name type="synonym">Bruchus obtectus</name>
    <dbReference type="NCBI Taxonomy" id="200917"/>
    <lineage>
        <taxon>Eukaryota</taxon>
        <taxon>Metazoa</taxon>
        <taxon>Ecdysozoa</taxon>
        <taxon>Arthropoda</taxon>
        <taxon>Hexapoda</taxon>
        <taxon>Insecta</taxon>
        <taxon>Pterygota</taxon>
        <taxon>Neoptera</taxon>
        <taxon>Endopterygota</taxon>
        <taxon>Coleoptera</taxon>
        <taxon>Polyphaga</taxon>
        <taxon>Cucujiformia</taxon>
        <taxon>Chrysomeloidea</taxon>
        <taxon>Chrysomelidae</taxon>
        <taxon>Bruchinae</taxon>
        <taxon>Bruchini</taxon>
        <taxon>Acanthoscelides</taxon>
    </lineage>
</organism>
<feature type="region of interest" description="Disordered" evidence="1">
    <location>
        <begin position="1"/>
        <end position="21"/>
    </location>
</feature>
<keyword evidence="3" id="KW-1185">Reference proteome</keyword>
<gene>
    <name evidence="2" type="ORF">ACAOBT_LOCUS17129</name>
</gene>
<dbReference type="EMBL" id="CAKOFQ010006995">
    <property type="protein sequence ID" value="CAH1986236.1"/>
    <property type="molecule type" value="Genomic_DNA"/>
</dbReference>
<protein>
    <submittedName>
        <fullName evidence="2">Uncharacterized protein</fullName>
    </submittedName>
</protein>
<comment type="caution">
    <text evidence="2">The sequence shown here is derived from an EMBL/GenBank/DDBJ whole genome shotgun (WGS) entry which is preliminary data.</text>
</comment>
<feature type="region of interest" description="Disordered" evidence="1">
    <location>
        <begin position="53"/>
        <end position="77"/>
    </location>
</feature>
<evidence type="ECO:0000313" key="3">
    <source>
        <dbReference type="Proteomes" id="UP001152888"/>
    </source>
</evidence>
<reference evidence="2" key="1">
    <citation type="submission" date="2022-03" db="EMBL/GenBank/DDBJ databases">
        <authorList>
            <person name="Sayadi A."/>
        </authorList>
    </citation>
    <scope>NUCLEOTIDE SEQUENCE</scope>
</reference>
<accession>A0A9P0PJG5</accession>
<sequence>MRLRKLRRMPPQLLAGEEDRPRNAMRLRKLLGMSPQLLAGEEDRPRNAMRIKKLLSPLQPPSKGDILENGTRRPLRT</sequence>
<evidence type="ECO:0000256" key="1">
    <source>
        <dbReference type="SAM" id="MobiDB-lite"/>
    </source>
</evidence>